<proteinExistence type="predicted"/>
<protein>
    <submittedName>
        <fullName evidence="1">Uncharacterized protein</fullName>
    </submittedName>
</protein>
<accession>A0A0G4JQH0</accession>
<dbReference type="Proteomes" id="UP000044377">
    <property type="component" value="Unassembled WGS sequence"/>
</dbReference>
<keyword evidence="2" id="KW-1185">Reference proteome</keyword>
<name>A0A0G4JQH0_9GAMM</name>
<dbReference type="EMBL" id="CGIG01000001">
    <property type="protein sequence ID" value="CPR14160.1"/>
    <property type="molecule type" value="Genomic_DNA"/>
</dbReference>
<gene>
    <name evidence="1" type="ORF">BN1221_00567</name>
</gene>
<evidence type="ECO:0000313" key="1">
    <source>
        <dbReference type="EMBL" id="CPR14160.1"/>
    </source>
</evidence>
<evidence type="ECO:0000313" key="2">
    <source>
        <dbReference type="Proteomes" id="UP000044377"/>
    </source>
</evidence>
<sequence>MSCPLILSAPRLPPLKQAAALSKTLEFHKDRAESPYCGGLAIVT</sequence>
<dbReference type="STRING" id="1109412.BN1221_00567"/>
<dbReference type="AlphaFoldDB" id="A0A0G4JQH0"/>
<organism evidence="1 2">
    <name type="scientific">Brenneria goodwinii</name>
    <dbReference type="NCBI Taxonomy" id="1109412"/>
    <lineage>
        <taxon>Bacteria</taxon>
        <taxon>Pseudomonadati</taxon>
        <taxon>Pseudomonadota</taxon>
        <taxon>Gammaproteobacteria</taxon>
        <taxon>Enterobacterales</taxon>
        <taxon>Pectobacteriaceae</taxon>
        <taxon>Brenneria</taxon>
    </lineage>
</organism>
<reference evidence="2" key="1">
    <citation type="submission" date="2015-01" db="EMBL/GenBank/DDBJ databases">
        <authorList>
            <person name="Paterson Steve"/>
        </authorList>
    </citation>
    <scope>NUCLEOTIDE SEQUENCE [LARGE SCALE GENOMIC DNA]</scope>
    <source>
        <strain evidence="2">OBR1</strain>
    </source>
</reference>